<proteinExistence type="predicted"/>
<dbReference type="STRING" id="564608.C1MND0"/>
<dbReference type="Gene3D" id="1.25.40.10">
    <property type="entry name" value="Tetratricopeptide repeat domain"/>
    <property type="match status" value="1"/>
</dbReference>
<dbReference type="GeneID" id="9682998"/>
<organism evidence="8">
    <name type="scientific">Micromonas pusilla (strain CCMP1545)</name>
    <name type="common">Picoplanktonic green alga</name>
    <dbReference type="NCBI Taxonomy" id="564608"/>
    <lineage>
        <taxon>Eukaryota</taxon>
        <taxon>Viridiplantae</taxon>
        <taxon>Chlorophyta</taxon>
        <taxon>Mamiellophyceae</taxon>
        <taxon>Mamiellales</taxon>
        <taxon>Mamiellaceae</taxon>
        <taxon>Micromonas</taxon>
    </lineage>
</organism>
<reference evidence="7 8" key="1">
    <citation type="journal article" date="2009" name="Science">
        <title>Green evolution and dynamic adaptations revealed by genomes of the marine picoeukaryotes Micromonas.</title>
        <authorList>
            <person name="Worden A.Z."/>
            <person name="Lee J.H."/>
            <person name="Mock T."/>
            <person name="Rouze P."/>
            <person name="Simmons M.P."/>
            <person name="Aerts A.L."/>
            <person name="Allen A.E."/>
            <person name="Cuvelier M.L."/>
            <person name="Derelle E."/>
            <person name="Everett M.V."/>
            <person name="Foulon E."/>
            <person name="Grimwood J."/>
            <person name="Gundlach H."/>
            <person name="Henrissat B."/>
            <person name="Napoli C."/>
            <person name="McDonald S.M."/>
            <person name="Parker M.S."/>
            <person name="Rombauts S."/>
            <person name="Salamov A."/>
            <person name="Von Dassow P."/>
            <person name="Badger J.H."/>
            <person name="Coutinho P.M."/>
            <person name="Demir E."/>
            <person name="Dubchak I."/>
            <person name="Gentemann C."/>
            <person name="Eikrem W."/>
            <person name="Gready J.E."/>
            <person name="John U."/>
            <person name="Lanier W."/>
            <person name="Lindquist E.A."/>
            <person name="Lucas S."/>
            <person name="Mayer K.F."/>
            <person name="Moreau H."/>
            <person name="Not F."/>
            <person name="Otillar R."/>
            <person name="Panaud O."/>
            <person name="Pangilinan J."/>
            <person name="Paulsen I."/>
            <person name="Piegu B."/>
            <person name="Poliakov A."/>
            <person name="Robbens S."/>
            <person name="Schmutz J."/>
            <person name="Toulza E."/>
            <person name="Wyss T."/>
            <person name="Zelensky A."/>
            <person name="Zhou K."/>
            <person name="Armbrust E.V."/>
            <person name="Bhattacharya D."/>
            <person name="Goodenough U.W."/>
            <person name="Van de Peer Y."/>
            <person name="Grigoriev I.V."/>
        </authorList>
    </citation>
    <scope>NUCLEOTIDE SEQUENCE [LARGE SCALE GENOMIC DNA]</scope>
    <source>
        <strain evidence="7 8">CCMP1545</strain>
    </source>
</reference>
<dbReference type="PROSITE" id="PS01360">
    <property type="entry name" value="ZF_MYND_1"/>
    <property type="match status" value="1"/>
</dbReference>
<dbReference type="KEGG" id="mpp:MICPUCDRAFT_56872"/>
<evidence type="ECO:0000256" key="3">
    <source>
        <dbReference type="ARBA" id="ARBA00022833"/>
    </source>
</evidence>
<dbReference type="Pfam" id="PF01753">
    <property type="entry name" value="zf-MYND"/>
    <property type="match status" value="1"/>
</dbReference>
<dbReference type="Proteomes" id="UP000001876">
    <property type="component" value="Unassembled WGS sequence"/>
</dbReference>
<dbReference type="AlphaFoldDB" id="C1MND0"/>
<dbReference type="eggNOG" id="ENOG502SCIV">
    <property type="taxonomic scope" value="Eukaryota"/>
</dbReference>
<protein>
    <submittedName>
        <fullName evidence="7">Predicted protein</fullName>
    </submittedName>
</protein>
<dbReference type="EMBL" id="GG663737">
    <property type="protein sequence ID" value="EEH59204.1"/>
    <property type="molecule type" value="Genomic_DNA"/>
</dbReference>
<evidence type="ECO:0000256" key="4">
    <source>
        <dbReference type="PROSITE-ProRule" id="PRU00134"/>
    </source>
</evidence>
<feature type="domain" description="MYND-type" evidence="6">
    <location>
        <begin position="37"/>
        <end position="75"/>
    </location>
</feature>
<evidence type="ECO:0000313" key="7">
    <source>
        <dbReference type="EMBL" id="EEH59204.1"/>
    </source>
</evidence>
<feature type="region of interest" description="Disordered" evidence="5">
    <location>
        <begin position="1"/>
        <end position="33"/>
    </location>
</feature>
<feature type="region of interest" description="Disordered" evidence="5">
    <location>
        <begin position="333"/>
        <end position="385"/>
    </location>
</feature>
<dbReference type="InterPro" id="IPR011990">
    <property type="entry name" value="TPR-like_helical_dom_sf"/>
</dbReference>
<dbReference type="OrthoDB" id="534422at2759"/>
<feature type="compositionally biased region" description="Basic and acidic residues" evidence="5">
    <location>
        <begin position="333"/>
        <end position="364"/>
    </location>
</feature>
<dbReference type="SUPFAM" id="SSF48452">
    <property type="entry name" value="TPR-like"/>
    <property type="match status" value="1"/>
</dbReference>
<evidence type="ECO:0000256" key="2">
    <source>
        <dbReference type="ARBA" id="ARBA00022771"/>
    </source>
</evidence>
<dbReference type="Gene3D" id="6.10.140.2220">
    <property type="match status" value="1"/>
</dbReference>
<dbReference type="SUPFAM" id="SSF144232">
    <property type="entry name" value="HIT/MYND zinc finger-like"/>
    <property type="match status" value="1"/>
</dbReference>
<feature type="compositionally biased region" description="Basic and acidic residues" evidence="5">
    <location>
        <begin position="467"/>
        <end position="486"/>
    </location>
</feature>
<evidence type="ECO:0000313" key="8">
    <source>
        <dbReference type="Proteomes" id="UP000001876"/>
    </source>
</evidence>
<keyword evidence="8" id="KW-1185">Reference proteome</keyword>
<keyword evidence="3" id="KW-0862">Zinc</keyword>
<dbReference type="InterPro" id="IPR002893">
    <property type="entry name" value="Znf_MYND"/>
</dbReference>
<evidence type="ECO:0000259" key="6">
    <source>
        <dbReference type="PROSITE" id="PS50865"/>
    </source>
</evidence>
<feature type="compositionally biased region" description="Pro residues" evidence="5">
    <location>
        <begin position="104"/>
        <end position="114"/>
    </location>
</feature>
<gene>
    <name evidence="7" type="ORF">MICPUCDRAFT_56872</name>
</gene>
<keyword evidence="2 4" id="KW-0863">Zinc-finger</keyword>
<name>C1MND0_MICPC</name>
<sequence length="495" mass="53337">MSGDGGGGPAPAPGAGDAPPSVDELPRGFVPKPPKKCLNCAASYESLRRCSRCKAVYFCNATCQREVWKEHLKTCVPAPLSAKAEAEKAEIEKLRAREEAAKTRPPPRPPPPQTTTPQSKPEQVKADELVRVRTAILPEVDRLMKLGEYEDAIEHLDDGVAVASAHDERELLDSLSCLVARCYLRLNKPKDARDGLNPALMQARREGGKNAMKPHSIAAEICKAMGDETQMRVELKALMEAAQDAGVDAREQGAALYLAGCLLDDVGDDAAATPLLTSAADAAEKTRDHGMRAGAMSRIGRAMMRARKPRGAIDAWTDELRALDEGERANAEDALRRVDVSEEKQKDKDKEGGDRGEGGEGEKQDNDDDAKTPSTPPLPYRPLGDARARRCRAHANLYAARAVTRDRPRADAHLDAALSIANGMGDARDVARELGKLWLQVGHARRLASVGEEGEEKDVAEAYERAAAKAREAGDDETAKEAEEGLAKSAGKKSP</sequence>
<dbReference type="PROSITE" id="PS50865">
    <property type="entry name" value="ZF_MYND_2"/>
    <property type="match status" value="1"/>
</dbReference>
<dbReference type="RefSeq" id="XP_003057559.1">
    <property type="nucleotide sequence ID" value="XM_003057513.1"/>
</dbReference>
<accession>C1MND0</accession>
<evidence type="ECO:0000256" key="1">
    <source>
        <dbReference type="ARBA" id="ARBA00022723"/>
    </source>
</evidence>
<feature type="region of interest" description="Disordered" evidence="5">
    <location>
        <begin position="97"/>
        <end position="126"/>
    </location>
</feature>
<dbReference type="GO" id="GO:0008270">
    <property type="term" value="F:zinc ion binding"/>
    <property type="evidence" value="ECO:0007669"/>
    <property type="project" value="UniProtKB-KW"/>
</dbReference>
<feature type="region of interest" description="Disordered" evidence="5">
    <location>
        <begin position="467"/>
        <end position="495"/>
    </location>
</feature>
<keyword evidence="1" id="KW-0479">Metal-binding</keyword>
<evidence type="ECO:0000256" key="5">
    <source>
        <dbReference type="SAM" id="MobiDB-lite"/>
    </source>
</evidence>